<evidence type="ECO:0000313" key="3">
    <source>
        <dbReference type="EMBL" id="GFY85159.1"/>
    </source>
</evidence>
<dbReference type="Proteomes" id="UP000585474">
    <property type="component" value="Unassembled WGS sequence"/>
</dbReference>
<feature type="compositionally biased region" description="Basic residues" evidence="1">
    <location>
        <begin position="293"/>
        <end position="302"/>
    </location>
</feature>
<evidence type="ECO:0000313" key="4">
    <source>
        <dbReference type="Proteomes" id="UP000585474"/>
    </source>
</evidence>
<dbReference type="CDD" id="cd04051">
    <property type="entry name" value="C2_SRC2_like"/>
    <property type="match status" value="1"/>
</dbReference>
<keyword evidence="4" id="KW-1185">Reference proteome</keyword>
<accession>A0A7J0EGX3</accession>
<feature type="region of interest" description="Disordered" evidence="1">
    <location>
        <begin position="191"/>
        <end position="214"/>
    </location>
</feature>
<dbReference type="InterPro" id="IPR000008">
    <property type="entry name" value="C2_dom"/>
</dbReference>
<dbReference type="SMART" id="SM00239">
    <property type="entry name" value="C2"/>
    <property type="match status" value="1"/>
</dbReference>
<protein>
    <recommendedName>
        <fullName evidence="2">C2 domain-containing protein</fullName>
    </recommendedName>
</protein>
<dbReference type="EMBL" id="BJWL01000003">
    <property type="protein sequence ID" value="GFY85159.1"/>
    <property type="molecule type" value="Genomic_DNA"/>
</dbReference>
<sequence length="360" mass="40472">MGKSSGSVLELKLMNCKGLQAFNFFQKLSVYAVVSFISDVDPNNKMQQQQQRTPTDNQGDKDPEWNHEMRFNINLGHDTKKDDSDFLRFDLRSELALFGDKSLGEVRVLLKDLMDEVEEEYRSAINGIVRFVSYEVRTSDGKPNGILSFSYKLLLMNQHKDDQGSITTSSSSPINKYNGHTHMDGYPILDLDHGHDPHPHPHDHNHNNGGDDESYYSAMAYRQIHYPSLEMPYPAPAPASASAPAPAPAPGESYINYPHPHDALINSQPPSVPLPPVLPLLFQPPFPPPPPPPHHHHHHHHHVGEGAVYPPPPPPPPPWVYAQSYPDHEAPNPLEFPGDYAYPCRLHNSYYMGDPTPHSR</sequence>
<dbReference type="PANTHER" id="PTHR32246:SF169">
    <property type="entry name" value="PROTEIN SRC2-LIKE"/>
    <property type="match status" value="1"/>
</dbReference>
<feature type="compositionally biased region" description="Basic and acidic residues" evidence="1">
    <location>
        <begin position="191"/>
        <end position="206"/>
    </location>
</feature>
<dbReference type="AlphaFoldDB" id="A0A7J0EGX3"/>
<name>A0A7J0EGX3_9ERIC</name>
<comment type="caution">
    <text evidence="3">The sequence shown here is derived from an EMBL/GenBank/DDBJ whole genome shotgun (WGS) entry which is preliminary data.</text>
</comment>
<feature type="region of interest" description="Disordered" evidence="1">
    <location>
        <begin position="236"/>
        <end position="260"/>
    </location>
</feature>
<dbReference type="Pfam" id="PF00168">
    <property type="entry name" value="C2"/>
    <property type="match status" value="1"/>
</dbReference>
<dbReference type="InterPro" id="IPR044750">
    <property type="entry name" value="C2_SRC2/BAP"/>
</dbReference>
<dbReference type="OrthoDB" id="1068731at2759"/>
<organism evidence="3 4">
    <name type="scientific">Actinidia rufa</name>
    <dbReference type="NCBI Taxonomy" id="165716"/>
    <lineage>
        <taxon>Eukaryota</taxon>
        <taxon>Viridiplantae</taxon>
        <taxon>Streptophyta</taxon>
        <taxon>Embryophyta</taxon>
        <taxon>Tracheophyta</taxon>
        <taxon>Spermatophyta</taxon>
        <taxon>Magnoliopsida</taxon>
        <taxon>eudicotyledons</taxon>
        <taxon>Gunneridae</taxon>
        <taxon>Pentapetalae</taxon>
        <taxon>asterids</taxon>
        <taxon>Ericales</taxon>
        <taxon>Actinidiaceae</taxon>
        <taxon>Actinidia</taxon>
    </lineage>
</organism>
<feature type="region of interest" description="Disordered" evidence="1">
    <location>
        <begin position="44"/>
        <end position="64"/>
    </location>
</feature>
<dbReference type="PROSITE" id="PS50004">
    <property type="entry name" value="C2"/>
    <property type="match status" value="1"/>
</dbReference>
<dbReference type="InterPro" id="IPR035892">
    <property type="entry name" value="C2_domain_sf"/>
</dbReference>
<feature type="region of interest" description="Disordered" evidence="1">
    <location>
        <begin position="286"/>
        <end position="309"/>
    </location>
</feature>
<gene>
    <name evidence="3" type="ORF">Acr_03g0019330</name>
</gene>
<evidence type="ECO:0000256" key="1">
    <source>
        <dbReference type="SAM" id="MobiDB-lite"/>
    </source>
</evidence>
<dbReference type="PANTHER" id="PTHR32246">
    <property type="entry name" value="INGRESSION PROTEIN FIC1"/>
    <property type="match status" value="1"/>
</dbReference>
<dbReference type="Gene3D" id="2.60.40.150">
    <property type="entry name" value="C2 domain"/>
    <property type="match status" value="1"/>
</dbReference>
<feature type="domain" description="C2" evidence="2">
    <location>
        <begin position="1"/>
        <end position="124"/>
    </location>
</feature>
<evidence type="ECO:0000259" key="2">
    <source>
        <dbReference type="PROSITE" id="PS50004"/>
    </source>
</evidence>
<dbReference type="GO" id="GO:0006952">
    <property type="term" value="P:defense response"/>
    <property type="evidence" value="ECO:0007669"/>
    <property type="project" value="InterPro"/>
</dbReference>
<reference evidence="3 4" key="1">
    <citation type="submission" date="2019-07" db="EMBL/GenBank/DDBJ databases">
        <title>De Novo Assembly of kiwifruit Actinidia rufa.</title>
        <authorList>
            <person name="Sugita-Konishi S."/>
            <person name="Sato K."/>
            <person name="Mori E."/>
            <person name="Abe Y."/>
            <person name="Kisaki G."/>
            <person name="Hamano K."/>
            <person name="Suezawa K."/>
            <person name="Otani M."/>
            <person name="Fukuda T."/>
            <person name="Manabe T."/>
            <person name="Gomi K."/>
            <person name="Tabuchi M."/>
            <person name="Akimitsu K."/>
            <person name="Kataoka I."/>
        </authorList>
    </citation>
    <scope>NUCLEOTIDE SEQUENCE [LARGE SCALE GENOMIC DNA]</scope>
    <source>
        <strain evidence="4">cv. Fuchu</strain>
    </source>
</reference>
<proteinExistence type="predicted"/>
<dbReference type="SUPFAM" id="SSF49562">
    <property type="entry name" value="C2 domain (Calcium/lipid-binding domain, CaLB)"/>
    <property type="match status" value="1"/>
</dbReference>